<dbReference type="EC" id="6.2.1.17" evidence="5"/>
<dbReference type="Gene3D" id="3.40.50.12780">
    <property type="entry name" value="N-terminal domain of ligase-like"/>
    <property type="match status" value="1"/>
</dbReference>
<feature type="domain" description="AMP-dependent synthetase/ligase" evidence="2">
    <location>
        <begin position="67"/>
        <end position="446"/>
    </location>
</feature>
<evidence type="ECO:0000313" key="5">
    <source>
        <dbReference type="EMBL" id="PKR47758.1"/>
    </source>
</evidence>
<dbReference type="OrthoDB" id="4471305at2"/>
<dbReference type="InterPro" id="IPR025110">
    <property type="entry name" value="AMP-bd_C"/>
</dbReference>
<accession>A0A2N3KB08</accession>
<name>A0A2N3KB08_9PROT</name>
<dbReference type="CDD" id="cd05967">
    <property type="entry name" value="PrpE"/>
    <property type="match status" value="1"/>
</dbReference>
<protein>
    <submittedName>
        <fullName evidence="5">Propionyl-CoA synthetase</fullName>
        <ecNumber evidence="5">6.2.1.17</ecNumber>
    </submittedName>
</protein>
<dbReference type="SUPFAM" id="SSF56801">
    <property type="entry name" value="Acetyl-CoA synthetase-like"/>
    <property type="match status" value="1"/>
</dbReference>
<dbReference type="GO" id="GO:0050218">
    <property type="term" value="F:propionate-CoA ligase activity"/>
    <property type="evidence" value="ECO:0007669"/>
    <property type="project" value="UniProtKB-EC"/>
</dbReference>
<comment type="similarity">
    <text evidence="1">Belongs to the ATP-dependent AMP-binding enzyme family.</text>
</comment>
<keyword evidence="5" id="KW-0436">Ligase</keyword>
<evidence type="ECO:0000256" key="1">
    <source>
        <dbReference type="ARBA" id="ARBA00006432"/>
    </source>
</evidence>
<dbReference type="Proteomes" id="UP000233597">
    <property type="component" value="Unassembled WGS sequence"/>
</dbReference>
<organism evidence="5 6">
    <name type="scientific">Thalassospira marina</name>
    <dbReference type="NCBI Taxonomy" id="2048283"/>
    <lineage>
        <taxon>Bacteria</taxon>
        <taxon>Pseudomonadati</taxon>
        <taxon>Pseudomonadota</taxon>
        <taxon>Alphaproteobacteria</taxon>
        <taxon>Rhodospirillales</taxon>
        <taxon>Thalassospiraceae</taxon>
        <taxon>Thalassospira</taxon>
    </lineage>
</organism>
<dbReference type="Pfam" id="PF00501">
    <property type="entry name" value="AMP-binding"/>
    <property type="match status" value="1"/>
</dbReference>
<dbReference type="PROSITE" id="PS00455">
    <property type="entry name" value="AMP_BINDING"/>
    <property type="match status" value="1"/>
</dbReference>
<dbReference type="InterPro" id="IPR032387">
    <property type="entry name" value="ACAS_N"/>
</dbReference>
<dbReference type="PANTHER" id="PTHR43347:SF3">
    <property type="entry name" value="ACYL-COA SYNTHETASE SHORT-CHAIN FAMILY MEMBER 3, MITOCHONDRIAL"/>
    <property type="match status" value="1"/>
</dbReference>
<evidence type="ECO:0000259" key="2">
    <source>
        <dbReference type="Pfam" id="PF00501"/>
    </source>
</evidence>
<dbReference type="RefSeq" id="WP_101271744.1">
    <property type="nucleotide sequence ID" value="NZ_NWTK01000027.1"/>
</dbReference>
<gene>
    <name evidence="5" type="primary">prpE</name>
    <name evidence="5" type="synonym">yahU</name>
    <name evidence="5" type="ORF">COO20_25505</name>
</gene>
<dbReference type="AlphaFoldDB" id="A0A2N3KB08"/>
<dbReference type="Pfam" id="PF16177">
    <property type="entry name" value="ACAS_N"/>
    <property type="match status" value="1"/>
</dbReference>
<sequence length="636" mass="69394">MPGSYQDIYAHSIADREAFWADAADALSWDKKWDQVIDVDAKPVPRWFTGGMVNTCYNALDRHIENGRGDQNALIYDSPVTDTVAHYTYNELRDEVAKLAGAMRARGVVKGDLVIIYMPMIPQAAMAMLASARIGAIHSVVFGGFAAHELATRINDAKPKLILSASCGIEGSRVIAYKPLLDRAIDQATHKPETVFVWQRSQAIAEMTEGRDFDWADECANAEPADCVSVRATDPLYVLYTSGTTGQPKGVVRDNGGHMVALHWSMKNIYGVSAGDVFWAASDVGWVVGHSYIVYGPLLAGCTTVMYEGKPVGTPDAGAFWRVISQHGVKALFTAPTAFRAIKRDDPNAELMKNYDLSCFDALYLAGERSDPDTLQWAERHLQVPVIDHWWQTETGWSICANPRGIELLPIKYGSPTVAVCGWDVQVVDEGGHEVPRGKIGALVAKLPLPPGTLPTLWQNDERFVSSYLSEYPGYYATGDAGFIDEDGYIYVMSRTDDIINVAGHRLSTGAMEEVLSGHQDVAECAVIGVHDDLKGQVPLGFLVLKAGVNRADEEIVAEVIAMVRDQIGPVAAFKQATVVDRLPKTRSGKILRRTMRSIADGESYKTPATIDDPAILPEITTALRDIGYAREGAGS</sequence>
<dbReference type="InterPro" id="IPR020845">
    <property type="entry name" value="AMP-binding_CS"/>
</dbReference>
<reference evidence="5 6" key="1">
    <citation type="submission" date="2017-09" db="EMBL/GenBank/DDBJ databases">
        <title>Biodiversity and function of Thalassospira species in the particle-attached aromatic-hydrocarbon-degrading consortia from the surface seawater of the South China Sea.</title>
        <authorList>
            <person name="Dong C."/>
            <person name="Liu R."/>
            <person name="Shao Z."/>
        </authorList>
    </citation>
    <scope>NUCLEOTIDE SEQUENCE [LARGE SCALE GENOMIC DNA]</scope>
    <source>
        <strain evidence="5 6">CSC1P2</strain>
    </source>
</reference>
<dbReference type="Pfam" id="PF13193">
    <property type="entry name" value="AMP-binding_C"/>
    <property type="match status" value="1"/>
</dbReference>
<dbReference type="FunFam" id="3.40.50.12780:FF:000011">
    <property type="entry name" value="Acetyl-coenzyme A synthetase 2-like, mitochondrial"/>
    <property type="match status" value="1"/>
</dbReference>
<dbReference type="GO" id="GO:0070013">
    <property type="term" value="C:intracellular organelle lumen"/>
    <property type="evidence" value="ECO:0007669"/>
    <property type="project" value="UniProtKB-ARBA"/>
</dbReference>
<feature type="domain" description="Acetyl-coenzyme A synthetase N-terminal" evidence="4">
    <location>
        <begin position="5"/>
        <end position="59"/>
    </location>
</feature>
<comment type="caution">
    <text evidence="5">The sequence shown here is derived from an EMBL/GenBank/DDBJ whole genome shotgun (WGS) entry which is preliminary data.</text>
</comment>
<dbReference type="Gene3D" id="3.30.300.30">
    <property type="match status" value="1"/>
</dbReference>
<dbReference type="EMBL" id="NWTK01000027">
    <property type="protein sequence ID" value="PKR47758.1"/>
    <property type="molecule type" value="Genomic_DNA"/>
</dbReference>
<dbReference type="InterPro" id="IPR045851">
    <property type="entry name" value="AMP-bd_C_sf"/>
</dbReference>
<dbReference type="PANTHER" id="PTHR43347">
    <property type="entry name" value="ACYL-COA SYNTHETASE"/>
    <property type="match status" value="1"/>
</dbReference>
<evidence type="ECO:0000259" key="4">
    <source>
        <dbReference type="Pfam" id="PF16177"/>
    </source>
</evidence>
<dbReference type="InterPro" id="IPR000873">
    <property type="entry name" value="AMP-dep_synth/lig_dom"/>
</dbReference>
<dbReference type="InterPro" id="IPR042099">
    <property type="entry name" value="ANL_N_sf"/>
</dbReference>
<dbReference type="FunFam" id="3.30.300.30:FF:000017">
    <property type="entry name" value="Acyl-CoA synthetase short-chain family member 3"/>
    <property type="match status" value="1"/>
</dbReference>
<evidence type="ECO:0000259" key="3">
    <source>
        <dbReference type="Pfam" id="PF13193"/>
    </source>
</evidence>
<proteinExistence type="inferred from homology"/>
<feature type="domain" description="AMP-binding enzyme C-terminal" evidence="3">
    <location>
        <begin position="512"/>
        <end position="590"/>
    </location>
</feature>
<evidence type="ECO:0000313" key="6">
    <source>
        <dbReference type="Proteomes" id="UP000233597"/>
    </source>
</evidence>